<comment type="caution">
    <text evidence="4">The sequence shown here is derived from an EMBL/GenBank/DDBJ whole genome shotgun (WGS) entry which is preliminary data.</text>
</comment>
<accession>A0ABT8TBJ4</accession>
<keyword evidence="2" id="KW-0732">Signal</keyword>
<feature type="region of interest" description="Disordered" evidence="1">
    <location>
        <begin position="32"/>
        <end position="96"/>
    </location>
</feature>
<protein>
    <submittedName>
        <fullName evidence="4">DUF4124 domain-containing protein</fullName>
    </submittedName>
</protein>
<name>A0ABT8TBJ4_9GAMM</name>
<reference evidence="4" key="1">
    <citation type="submission" date="2023-07" db="EMBL/GenBank/DDBJ databases">
        <title>Gilvimarinus algae sp. nov., isolated from the surface of Kelp.</title>
        <authorList>
            <person name="Sun Y.Y."/>
            <person name="Gong Y."/>
            <person name="Du Z.J."/>
        </authorList>
    </citation>
    <scope>NUCLEOTIDE SEQUENCE</scope>
    <source>
        <strain evidence="4">SDUM040014</strain>
    </source>
</reference>
<evidence type="ECO:0000313" key="4">
    <source>
        <dbReference type="EMBL" id="MDO3381393.1"/>
    </source>
</evidence>
<feature type="domain" description="DUF4124" evidence="3">
    <location>
        <begin position="9"/>
        <end position="40"/>
    </location>
</feature>
<feature type="compositionally biased region" description="Basic and acidic residues" evidence="1">
    <location>
        <begin position="33"/>
        <end position="74"/>
    </location>
</feature>
<evidence type="ECO:0000256" key="2">
    <source>
        <dbReference type="SAM" id="SignalP"/>
    </source>
</evidence>
<sequence length="151" mass="16996">MTYSGVIGALVLLLSAGASAELYRWTDANGKVHYSDRQPADNSAKDAEVIDDKLKPVNIDDSHEEREALRHVFPDEPLEPSPAEQRQASEREQALKEHCRKAREYLRAVSGPVQFIDENGEMVDVSERERQERQAEMEAYVEKHCSGVASN</sequence>
<feature type="signal peptide" evidence="2">
    <location>
        <begin position="1"/>
        <end position="20"/>
    </location>
</feature>
<evidence type="ECO:0000256" key="1">
    <source>
        <dbReference type="SAM" id="MobiDB-lite"/>
    </source>
</evidence>
<proteinExistence type="predicted"/>
<evidence type="ECO:0000259" key="3">
    <source>
        <dbReference type="Pfam" id="PF13511"/>
    </source>
</evidence>
<evidence type="ECO:0000313" key="5">
    <source>
        <dbReference type="Proteomes" id="UP001168380"/>
    </source>
</evidence>
<organism evidence="4 5">
    <name type="scientific">Gilvimarinus algae</name>
    <dbReference type="NCBI Taxonomy" id="3058037"/>
    <lineage>
        <taxon>Bacteria</taxon>
        <taxon>Pseudomonadati</taxon>
        <taxon>Pseudomonadota</taxon>
        <taxon>Gammaproteobacteria</taxon>
        <taxon>Cellvibrionales</taxon>
        <taxon>Cellvibrionaceae</taxon>
        <taxon>Gilvimarinus</taxon>
    </lineage>
</organism>
<feature type="chain" id="PRO_5046707865" evidence="2">
    <location>
        <begin position="21"/>
        <end position="151"/>
    </location>
</feature>
<keyword evidence="5" id="KW-1185">Reference proteome</keyword>
<dbReference type="InterPro" id="IPR025392">
    <property type="entry name" value="DUF4124"/>
</dbReference>
<dbReference type="Proteomes" id="UP001168380">
    <property type="component" value="Unassembled WGS sequence"/>
</dbReference>
<dbReference type="EMBL" id="JAULRT010000035">
    <property type="protein sequence ID" value="MDO3381393.1"/>
    <property type="molecule type" value="Genomic_DNA"/>
</dbReference>
<dbReference type="Pfam" id="PF13511">
    <property type="entry name" value="DUF4124"/>
    <property type="match status" value="1"/>
</dbReference>
<feature type="compositionally biased region" description="Basic and acidic residues" evidence="1">
    <location>
        <begin position="87"/>
        <end position="96"/>
    </location>
</feature>
<dbReference type="RefSeq" id="WP_302711532.1">
    <property type="nucleotide sequence ID" value="NZ_JAULRT010000035.1"/>
</dbReference>
<gene>
    <name evidence="4" type="ORF">QWI16_04355</name>
</gene>